<dbReference type="SUPFAM" id="SSF54518">
    <property type="entry name" value="Tubby C-terminal domain-like"/>
    <property type="match status" value="1"/>
</dbReference>
<sequence length="323" mass="35974">MCPLLPGTSRQTNMSRIHPSDRRGDHGARRAASAARSGHEQPAVYTVWKRSSMGFQGTDGFSVYDAAGRLAFRVDNYARRPKAFAGELLLMDGRGAPLLSLRPQILSLHDRWNCYRVAPEEGCPDNTDGGSSGPAQQLFSMRKCAALQSTDDAEVYLSSASTATTSGRGCRAHPPPPRLPCGGLLLQEELQDHRERRPRGGADMQEEIRRVVYGGVQAGLARRRRVQPGRSAGRGRRDGHGYRCRHGPDLPEAVRADGLLCAVVSNTSSSQHLHQSREFFVLRWMDPRTAAHRRRPLHQDIADVRELFFRVSVLVSFRQLYRL</sequence>
<dbReference type="Pfam" id="PF04525">
    <property type="entry name" value="LOR"/>
    <property type="match status" value="1"/>
</dbReference>
<evidence type="ECO:0000256" key="2">
    <source>
        <dbReference type="SAM" id="MobiDB-lite"/>
    </source>
</evidence>
<gene>
    <name evidence="3" type="ORF">QYE76_003544</name>
</gene>
<dbReference type="InterPro" id="IPR038595">
    <property type="entry name" value="LOR_sf"/>
</dbReference>
<dbReference type="InterPro" id="IPR025659">
    <property type="entry name" value="Tubby-like_C"/>
</dbReference>
<protein>
    <recommendedName>
        <fullName evidence="5">Protein LURP-one-related 5-like</fullName>
    </recommendedName>
</protein>
<evidence type="ECO:0000313" key="3">
    <source>
        <dbReference type="EMBL" id="KAK1629229.1"/>
    </source>
</evidence>
<organism evidence="3 4">
    <name type="scientific">Lolium multiflorum</name>
    <name type="common">Italian ryegrass</name>
    <name type="synonym">Lolium perenne subsp. multiflorum</name>
    <dbReference type="NCBI Taxonomy" id="4521"/>
    <lineage>
        <taxon>Eukaryota</taxon>
        <taxon>Viridiplantae</taxon>
        <taxon>Streptophyta</taxon>
        <taxon>Embryophyta</taxon>
        <taxon>Tracheophyta</taxon>
        <taxon>Spermatophyta</taxon>
        <taxon>Magnoliopsida</taxon>
        <taxon>Liliopsida</taxon>
        <taxon>Poales</taxon>
        <taxon>Poaceae</taxon>
        <taxon>BOP clade</taxon>
        <taxon>Pooideae</taxon>
        <taxon>Poodae</taxon>
        <taxon>Poeae</taxon>
        <taxon>Poeae Chloroplast Group 2 (Poeae type)</taxon>
        <taxon>Loliodinae</taxon>
        <taxon>Loliinae</taxon>
        <taxon>Lolium</taxon>
    </lineage>
</organism>
<feature type="compositionally biased region" description="Basic and acidic residues" evidence="2">
    <location>
        <begin position="18"/>
        <end position="28"/>
    </location>
</feature>
<dbReference type="EMBL" id="JAUUTY010000005">
    <property type="protein sequence ID" value="KAK1629229.1"/>
    <property type="molecule type" value="Genomic_DNA"/>
</dbReference>
<feature type="region of interest" description="Disordered" evidence="2">
    <location>
        <begin position="1"/>
        <end position="38"/>
    </location>
</feature>
<dbReference type="Proteomes" id="UP001231189">
    <property type="component" value="Unassembled WGS sequence"/>
</dbReference>
<comment type="caution">
    <text evidence="3">The sequence shown here is derived from an EMBL/GenBank/DDBJ whole genome shotgun (WGS) entry which is preliminary data.</text>
</comment>
<evidence type="ECO:0000313" key="4">
    <source>
        <dbReference type="Proteomes" id="UP001231189"/>
    </source>
</evidence>
<name>A0AAD8RQF3_LOLMU</name>
<reference evidence="3" key="1">
    <citation type="submission" date="2023-07" db="EMBL/GenBank/DDBJ databases">
        <title>A chromosome-level genome assembly of Lolium multiflorum.</title>
        <authorList>
            <person name="Chen Y."/>
            <person name="Copetti D."/>
            <person name="Kolliker R."/>
            <person name="Studer B."/>
        </authorList>
    </citation>
    <scope>NUCLEOTIDE SEQUENCE</scope>
    <source>
        <strain evidence="3">02402/16</strain>
        <tissue evidence="3">Leaf</tissue>
    </source>
</reference>
<dbReference type="Gene3D" id="2.40.160.200">
    <property type="entry name" value="LURP1-related"/>
    <property type="match status" value="1"/>
</dbReference>
<comment type="similarity">
    <text evidence="1">Belongs to the LOR family.</text>
</comment>
<evidence type="ECO:0008006" key="5">
    <source>
        <dbReference type="Google" id="ProtNLM"/>
    </source>
</evidence>
<dbReference type="PANTHER" id="PTHR31087:SF128">
    <property type="entry name" value="PROTEIN LURP-ONE-RELATED 2"/>
    <property type="match status" value="1"/>
</dbReference>
<dbReference type="PANTHER" id="PTHR31087">
    <property type="match status" value="1"/>
</dbReference>
<keyword evidence="4" id="KW-1185">Reference proteome</keyword>
<dbReference type="AlphaFoldDB" id="A0AAD8RQF3"/>
<evidence type="ECO:0000256" key="1">
    <source>
        <dbReference type="ARBA" id="ARBA00005437"/>
    </source>
</evidence>
<accession>A0AAD8RQF3</accession>
<proteinExistence type="inferred from homology"/>
<dbReference type="InterPro" id="IPR007612">
    <property type="entry name" value="LOR"/>
</dbReference>